<accession>G2R6K9</accession>
<gene>
    <name evidence="1" type="ORF">THITE_2090002</name>
</gene>
<dbReference type="OrthoDB" id="8904098at2759"/>
<proteinExistence type="predicted"/>
<evidence type="ECO:0000313" key="2">
    <source>
        <dbReference type="Proteomes" id="UP000008181"/>
    </source>
</evidence>
<sequence>MTALDAAIATSSSAAFDPAFDEHLHTEFEKRPPRRVGDTVPRSAYIVAVVELFERFCLPAITTLSDFFIYGKTKKEVVACIVDAIEAHQNLGRSEVSMLFPGIY</sequence>
<dbReference type="HOGENOM" id="CLU_2251896_0_0_1"/>
<keyword evidence="2" id="KW-1185">Reference proteome</keyword>
<dbReference type="Proteomes" id="UP000008181">
    <property type="component" value="Chromosome 3"/>
</dbReference>
<dbReference type="KEGG" id="ttt:THITE_2090002"/>
<protein>
    <submittedName>
        <fullName evidence="1">Uncharacterized protein</fullName>
    </submittedName>
</protein>
<dbReference type="GeneID" id="11518843"/>
<dbReference type="RefSeq" id="XP_003654826.1">
    <property type="nucleotide sequence ID" value="XM_003654778.1"/>
</dbReference>
<reference evidence="1 2" key="1">
    <citation type="journal article" date="2011" name="Nat. Biotechnol.">
        <title>Comparative genomic analysis of the thermophilic biomass-degrading fungi Myceliophthora thermophila and Thielavia terrestris.</title>
        <authorList>
            <person name="Berka R.M."/>
            <person name="Grigoriev I.V."/>
            <person name="Otillar R."/>
            <person name="Salamov A."/>
            <person name="Grimwood J."/>
            <person name="Reid I."/>
            <person name="Ishmael N."/>
            <person name="John T."/>
            <person name="Darmond C."/>
            <person name="Moisan M.-C."/>
            <person name="Henrissat B."/>
            <person name="Coutinho P.M."/>
            <person name="Lombard V."/>
            <person name="Natvig D.O."/>
            <person name="Lindquist E."/>
            <person name="Schmutz J."/>
            <person name="Lucas S."/>
            <person name="Harris P."/>
            <person name="Powlowski J."/>
            <person name="Bellemare A."/>
            <person name="Taylor D."/>
            <person name="Butler G."/>
            <person name="de Vries R.P."/>
            <person name="Allijn I.E."/>
            <person name="van den Brink J."/>
            <person name="Ushinsky S."/>
            <person name="Storms R."/>
            <person name="Powell A.J."/>
            <person name="Paulsen I.T."/>
            <person name="Elbourne L.D.H."/>
            <person name="Baker S.E."/>
            <person name="Magnuson J."/>
            <person name="LaBoissiere S."/>
            <person name="Clutterbuck A.J."/>
            <person name="Martinez D."/>
            <person name="Wogulis M."/>
            <person name="de Leon A.L."/>
            <person name="Rey M.W."/>
            <person name="Tsang A."/>
        </authorList>
    </citation>
    <scope>NUCLEOTIDE SEQUENCE [LARGE SCALE GENOMIC DNA]</scope>
    <source>
        <strain evidence="2">ATCC 38088 / NRRL 8126</strain>
    </source>
</reference>
<dbReference type="EMBL" id="CP003011">
    <property type="protein sequence ID" value="AEO68490.1"/>
    <property type="molecule type" value="Genomic_DNA"/>
</dbReference>
<name>G2R6K9_THETT</name>
<organism evidence="1 2">
    <name type="scientific">Thermothielavioides terrestris (strain ATCC 38088 / NRRL 8126)</name>
    <name type="common">Thielavia terrestris</name>
    <dbReference type="NCBI Taxonomy" id="578455"/>
    <lineage>
        <taxon>Eukaryota</taxon>
        <taxon>Fungi</taxon>
        <taxon>Dikarya</taxon>
        <taxon>Ascomycota</taxon>
        <taxon>Pezizomycotina</taxon>
        <taxon>Sordariomycetes</taxon>
        <taxon>Sordariomycetidae</taxon>
        <taxon>Sordariales</taxon>
        <taxon>Chaetomiaceae</taxon>
        <taxon>Thermothielavioides</taxon>
        <taxon>Thermothielavioides terrestris</taxon>
    </lineage>
</organism>
<evidence type="ECO:0000313" key="1">
    <source>
        <dbReference type="EMBL" id="AEO68490.1"/>
    </source>
</evidence>
<dbReference type="AlphaFoldDB" id="G2R6K9"/>